<evidence type="ECO:0000256" key="3">
    <source>
        <dbReference type="ARBA" id="ARBA00022553"/>
    </source>
</evidence>
<dbReference type="Ensembl" id="ENSMMDT00005015026.1">
    <property type="protein sequence ID" value="ENSMMDP00005014625.1"/>
    <property type="gene ID" value="ENSMMDG00005007482.1"/>
</dbReference>
<evidence type="ECO:0000256" key="6">
    <source>
        <dbReference type="ARBA" id="ARBA00023212"/>
    </source>
</evidence>
<proteinExistence type="predicted"/>
<name>A0A667X9Y2_9TELE</name>
<dbReference type="GO" id="GO:0005874">
    <property type="term" value="C:microtubule"/>
    <property type="evidence" value="ECO:0007669"/>
    <property type="project" value="UniProtKB-KW"/>
</dbReference>
<dbReference type="PROSITE" id="PS51491">
    <property type="entry name" value="TAU_MAP_2"/>
    <property type="match status" value="3"/>
</dbReference>
<dbReference type="GO" id="GO:0008017">
    <property type="term" value="F:microtubule binding"/>
    <property type="evidence" value="ECO:0007669"/>
    <property type="project" value="InterPro"/>
</dbReference>
<dbReference type="AlphaFoldDB" id="A0A667X9Y2"/>
<keyword evidence="2 7" id="KW-0963">Cytoplasm</keyword>
<evidence type="ECO:0000313" key="9">
    <source>
        <dbReference type="Ensembl" id="ENSMMDP00005014625.1"/>
    </source>
</evidence>
<keyword evidence="10" id="KW-1185">Reference proteome</keyword>
<dbReference type="PANTHER" id="PTHR11501:SF16">
    <property type="entry name" value="MICROTUBULE-ASSOCIATED PROTEIN 4"/>
    <property type="match status" value="1"/>
</dbReference>
<dbReference type="InterPro" id="IPR027324">
    <property type="entry name" value="MAP2/MAP4/Tau"/>
</dbReference>
<keyword evidence="3" id="KW-0597">Phosphoprotein</keyword>
<dbReference type="InterPro" id="IPR001084">
    <property type="entry name" value="MAP_tubulin-bd_rpt"/>
</dbReference>
<evidence type="ECO:0000256" key="8">
    <source>
        <dbReference type="SAM" id="MobiDB-lite"/>
    </source>
</evidence>
<dbReference type="GO" id="GO:0000226">
    <property type="term" value="P:microtubule cytoskeleton organization"/>
    <property type="evidence" value="ECO:0007669"/>
    <property type="project" value="TreeGrafter"/>
</dbReference>
<reference evidence="9" key="1">
    <citation type="submission" date="2019-06" db="EMBL/GenBank/DDBJ databases">
        <authorList>
            <consortium name="Wellcome Sanger Institute Data Sharing"/>
        </authorList>
    </citation>
    <scope>NUCLEOTIDE SEQUENCE [LARGE SCALE GENOMIC DNA]</scope>
</reference>
<dbReference type="PROSITE" id="PS00229">
    <property type="entry name" value="TAU_MAP_1"/>
    <property type="match status" value="1"/>
</dbReference>
<dbReference type="GO" id="GO:0043005">
    <property type="term" value="C:neuron projection"/>
    <property type="evidence" value="ECO:0007669"/>
    <property type="project" value="TreeGrafter"/>
</dbReference>
<keyword evidence="6 7" id="KW-0206">Cytoskeleton</keyword>
<protein>
    <recommendedName>
        <fullName evidence="7">Microtubule-associated protein</fullName>
    </recommendedName>
</protein>
<dbReference type="PANTHER" id="PTHR11501">
    <property type="entry name" value="MICROTUBULE-ASSOCIATED PROTEIN"/>
    <property type="match status" value="1"/>
</dbReference>
<evidence type="ECO:0000256" key="1">
    <source>
        <dbReference type="ARBA" id="ARBA00004245"/>
    </source>
</evidence>
<sequence length="247" mass="26520">MAAVVAGLSIPAEQKLSNTFSVHAVSVATRPRPRPASTTTPTPPAATTNGDAPTTHRRRTITKPPVPKQTPMEKKPAVPRAPRTPRPINAPTPDLKNVRSKIGSIDNIKYQPGGGKVQIVHKKLDFSHVTSRCGSKDNIKHVPGGGNVQILNKKVDLSKVTSKCGSKDNIKHKPGQTENSCALFSFMLLSSSLVNSIQFYSHINLFLFAPGGGDVKIESHKINIKAKSKIGSLDNVGLFNDLTQINS</sequence>
<comment type="subcellular location">
    <subcellularLocation>
        <location evidence="1 7">Cytoplasm</location>
        <location evidence="1 7">Cytoskeleton</location>
    </subcellularLocation>
</comment>
<evidence type="ECO:0000313" key="10">
    <source>
        <dbReference type="Proteomes" id="UP000472263"/>
    </source>
</evidence>
<reference evidence="9" key="2">
    <citation type="submission" date="2025-08" db="UniProtKB">
        <authorList>
            <consortium name="Ensembl"/>
        </authorList>
    </citation>
    <scope>IDENTIFICATION</scope>
</reference>
<evidence type="ECO:0000256" key="7">
    <source>
        <dbReference type="RuleBase" id="RU000686"/>
    </source>
</evidence>
<evidence type="ECO:0000256" key="2">
    <source>
        <dbReference type="ARBA" id="ARBA00022490"/>
    </source>
</evidence>
<accession>A0A667X9Y2</accession>
<dbReference type="GeneTree" id="ENSGT00940000159742"/>
<organism evidence="9 10">
    <name type="scientific">Myripristis murdjan</name>
    <name type="common">pinecone soldierfish</name>
    <dbReference type="NCBI Taxonomy" id="586833"/>
    <lineage>
        <taxon>Eukaryota</taxon>
        <taxon>Metazoa</taxon>
        <taxon>Chordata</taxon>
        <taxon>Craniata</taxon>
        <taxon>Vertebrata</taxon>
        <taxon>Euteleostomi</taxon>
        <taxon>Actinopterygii</taxon>
        <taxon>Neopterygii</taxon>
        <taxon>Teleostei</taxon>
        <taxon>Neoteleostei</taxon>
        <taxon>Acanthomorphata</taxon>
        <taxon>Holocentriformes</taxon>
        <taxon>Holocentridae</taxon>
        <taxon>Myripristis</taxon>
    </lineage>
</organism>
<reference evidence="9" key="3">
    <citation type="submission" date="2025-09" db="UniProtKB">
        <authorList>
            <consortium name="Ensembl"/>
        </authorList>
    </citation>
    <scope>IDENTIFICATION</scope>
</reference>
<keyword evidence="5" id="KW-0677">Repeat</keyword>
<keyword evidence="4 7" id="KW-0493">Microtubule</keyword>
<dbReference type="GO" id="GO:0031175">
    <property type="term" value="P:neuron projection development"/>
    <property type="evidence" value="ECO:0007669"/>
    <property type="project" value="TreeGrafter"/>
</dbReference>
<feature type="compositionally biased region" description="Low complexity" evidence="8">
    <location>
        <begin position="35"/>
        <end position="53"/>
    </location>
</feature>
<feature type="region of interest" description="Disordered" evidence="8">
    <location>
        <begin position="27"/>
        <end position="98"/>
    </location>
</feature>
<evidence type="ECO:0000256" key="4">
    <source>
        <dbReference type="ARBA" id="ARBA00022701"/>
    </source>
</evidence>
<dbReference type="Proteomes" id="UP000472263">
    <property type="component" value="Chromosome 17"/>
</dbReference>
<evidence type="ECO:0000256" key="5">
    <source>
        <dbReference type="ARBA" id="ARBA00022737"/>
    </source>
</evidence>
<dbReference type="Pfam" id="PF00418">
    <property type="entry name" value="Tubulin-binding"/>
    <property type="match status" value="3"/>
</dbReference>